<gene>
    <name evidence="3" type="ORF">RCL2_001325500</name>
</gene>
<dbReference type="OrthoDB" id="5979581at2759"/>
<protein>
    <submittedName>
        <fullName evidence="3">Kinase-like domain-containing protein</fullName>
    </submittedName>
</protein>
<dbReference type="SUPFAM" id="SSF56112">
    <property type="entry name" value="Protein kinase-like (PK-like)"/>
    <property type="match status" value="1"/>
</dbReference>
<accession>A0A8H3LHM8</accession>
<reference evidence="3" key="1">
    <citation type="submission" date="2019-10" db="EMBL/GenBank/DDBJ databases">
        <title>Conservation and host-specific expression of non-tandemly repeated heterogenous ribosome RNA gene in arbuscular mycorrhizal fungi.</title>
        <authorList>
            <person name="Maeda T."/>
            <person name="Kobayashi Y."/>
            <person name="Nakagawa T."/>
            <person name="Ezawa T."/>
            <person name="Yamaguchi K."/>
            <person name="Bino T."/>
            <person name="Nishimoto Y."/>
            <person name="Shigenobu S."/>
            <person name="Kawaguchi M."/>
        </authorList>
    </citation>
    <scope>NUCLEOTIDE SEQUENCE</scope>
    <source>
        <strain evidence="3">HR1</strain>
    </source>
</reference>
<organism evidence="3 4">
    <name type="scientific">Rhizophagus clarus</name>
    <dbReference type="NCBI Taxonomy" id="94130"/>
    <lineage>
        <taxon>Eukaryota</taxon>
        <taxon>Fungi</taxon>
        <taxon>Fungi incertae sedis</taxon>
        <taxon>Mucoromycota</taxon>
        <taxon>Glomeromycotina</taxon>
        <taxon>Glomeromycetes</taxon>
        <taxon>Glomerales</taxon>
        <taxon>Glomeraceae</taxon>
        <taxon>Rhizophagus</taxon>
    </lineage>
</organism>
<feature type="signal peptide" evidence="2">
    <location>
        <begin position="1"/>
        <end position="20"/>
    </location>
</feature>
<evidence type="ECO:0000256" key="1">
    <source>
        <dbReference type="SAM" id="Phobius"/>
    </source>
</evidence>
<dbReference type="InterPro" id="IPR011009">
    <property type="entry name" value="Kinase-like_dom_sf"/>
</dbReference>
<evidence type="ECO:0000256" key="2">
    <source>
        <dbReference type="SAM" id="SignalP"/>
    </source>
</evidence>
<keyword evidence="1" id="KW-0472">Membrane</keyword>
<dbReference type="AlphaFoldDB" id="A0A8H3LHM8"/>
<feature type="transmembrane region" description="Helical" evidence="1">
    <location>
        <begin position="265"/>
        <end position="284"/>
    </location>
</feature>
<feature type="chain" id="PRO_5034209244" evidence="2">
    <location>
        <begin position="21"/>
        <end position="302"/>
    </location>
</feature>
<evidence type="ECO:0000313" key="3">
    <source>
        <dbReference type="EMBL" id="GES86192.1"/>
    </source>
</evidence>
<sequence>MKICFIIAALNASTWLLCTGDSRIQTPSETIILFIGMLYIVSYIEYDYQDKNYDGQFLHQDQLLIIPGVKSNQIEKGQEGKAYLEGLGSEFGVYGVLPFDAPEILREGVYTASGIYSFGMIIIRICKGEDPLLLKELLNVRKRCWDNNNASEFDDQLTCELTNELEELDLKNIKYDCPDFRANVVRFFSFFLGCFFQSSDMTIHSFLCSCFSPFKRIECPMVFKSKQRTEKKQTVQAKMFWTRRILIAFLQVASSSSIWAWDSIFFILMNISNCSFGFFFRLLWRSKSLTIIKEINATQEII</sequence>
<dbReference type="Gene3D" id="1.10.510.10">
    <property type="entry name" value="Transferase(Phosphotransferase) domain 1"/>
    <property type="match status" value="1"/>
</dbReference>
<keyword evidence="3" id="KW-0808">Transferase</keyword>
<dbReference type="GO" id="GO:0016301">
    <property type="term" value="F:kinase activity"/>
    <property type="evidence" value="ECO:0007669"/>
    <property type="project" value="UniProtKB-KW"/>
</dbReference>
<proteinExistence type="predicted"/>
<evidence type="ECO:0000313" key="4">
    <source>
        <dbReference type="Proteomes" id="UP000615446"/>
    </source>
</evidence>
<comment type="caution">
    <text evidence="3">The sequence shown here is derived from an EMBL/GenBank/DDBJ whole genome shotgun (WGS) entry which is preliminary data.</text>
</comment>
<name>A0A8H3LHM8_9GLOM</name>
<keyword evidence="2" id="KW-0732">Signal</keyword>
<keyword evidence="3" id="KW-0418">Kinase</keyword>
<dbReference type="Proteomes" id="UP000615446">
    <property type="component" value="Unassembled WGS sequence"/>
</dbReference>
<keyword evidence="1" id="KW-0812">Transmembrane</keyword>
<dbReference type="EMBL" id="BLAL01000160">
    <property type="protein sequence ID" value="GES86192.1"/>
    <property type="molecule type" value="Genomic_DNA"/>
</dbReference>
<keyword evidence="1" id="KW-1133">Transmembrane helix</keyword>